<proteinExistence type="predicted"/>
<evidence type="ECO:0000313" key="2">
    <source>
        <dbReference type="Proteomes" id="UP000219329"/>
    </source>
</evidence>
<dbReference type="CDD" id="cd02440">
    <property type="entry name" value="AdoMet_MTases"/>
    <property type="match status" value="1"/>
</dbReference>
<dbReference type="InterPro" id="IPR029063">
    <property type="entry name" value="SAM-dependent_MTases_sf"/>
</dbReference>
<gene>
    <name evidence="1" type="ORF">CNF02_03290</name>
</gene>
<sequence length="186" mass="21084">MTARFKFSDSIKLIKNIKTTGTITPSSKNLVRRLLAPIDFASARCIVELGPGNGCVTQSLLKRMSEDCVLICLEVNNEFVAELNRVEDSRLHVYNACASSIREILDELNFVEVDYVVSSLPLSLIDDDVVKNILVEVDSNLKKGGRFLQYQYSLANYSDMKPVFRDIKLKFTFRNMPPAFVYECIK</sequence>
<accession>A0A2A5WEU8</accession>
<comment type="caution">
    <text evidence="1">The sequence shown here is derived from an EMBL/GenBank/DDBJ whole genome shotgun (WGS) entry which is preliminary data.</text>
</comment>
<dbReference type="EMBL" id="NTJZ01000002">
    <property type="protein sequence ID" value="PDH35065.1"/>
    <property type="molecule type" value="Genomic_DNA"/>
</dbReference>
<organism evidence="1 2">
    <name type="scientific">OM182 bacterium MED-G28</name>
    <dbReference type="NCBI Taxonomy" id="1986256"/>
    <lineage>
        <taxon>Bacteria</taxon>
        <taxon>Pseudomonadati</taxon>
        <taxon>Pseudomonadota</taxon>
        <taxon>Gammaproteobacteria</taxon>
        <taxon>OMG group</taxon>
        <taxon>OM182 clade</taxon>
    </lineage>
</organism>
<dbReference type="GO" id="GO:0032259">
    <property type="term" value="P:methylation"/>
    <property type="evidence" value="ECO:0007669"/>
    <property type="project" value="UniProtKB-KW"/>
</dbReference>
<name>A0A2A5WEU8_9GAMM</name>
<keyword evidence="1" id="KW-0808">Transferase</keyword>
<dbReference type="GO" id="GO:0008168">
    <property type="term" value="F:methyltransferase activity"/>
    <property type="evidence" value="ECO:0007669"/>
    <property type="project" value="UniProtKB-KW"/>
</dbReference>
<dbReference type="Proteomes" id="UP000219329">
    <property type="component" value="Unassembled WGS sequence"/>
</dbReference>
<dbReference type="SUPFAM" id="SSF53335">
    <property type="entry name" value="S-adenosyl-L-methionine-dependent methyltransferases"/>
    <property type="match status" value="1"/>
</dbReference>
<keyword evidence="1" id="KW-0489">Methyltransferase</keyword>
<protein>
    <submittedName>
        <fullName evidence="1">Ribosomal RNA adenine dimethylase</fullName>
    </submittedName>
</protein>
<reference evidence="1 2" key="1">
    <citation type="submission" date="2017-08" db="EMBL/GenBank/DDBJ databases">
        <title>Fine stratification of microbial communities through a metagenomic profile of the photic zone.</title>
        <authorList>
            <person name="Haro-Moreno J.M."/>
            <person name="Lopez-Perez M."/>
            <person name="De La Torre J."/>
            <person name="Picazo A."/>
            <person name="Camacho A."/>
            <person name="Rodriguez-Valera F."/>
        </authorList>
    </citation>
    <scope>NUCLEOTIDE SEQUENCE [LARGE SCALE GENOMIC DNA]</scope>
    <source>
        <strain evidence="1">MED-G28</strain>
    </source>
</reference>
<evidence type="ECO:0000313" key="1">
    <source>
        <dbReference type="EMBL" id="PDH35065.1"/>
    </source>
</evidence>
<dbReference type="Gene3D" id="3.40.50.150">
    <property type="entry name" value="Vaccinia Virus protein VP39"/>
    <property type="match status" value="1"/>
</dbReference>
<dbReference type="AlphaFoldDB" id="A0A2A5WEU8"/>